<sequence length="54" mass="5128">PGGGVGAAVPVVRGGAHGAYGAGLFLVRPDGYVGWAGDTPDGLGAYLGRFGLGA</sequence>
<keyword evidence="1" id="KW-0503">Monooxygenase</keyword>
<accession>A0ABT4PAX3</accession>
<protein>
    <submittedName>
        <fullName evidence="1">Pentachlorophenol monooxygenase</fullName>
    </submittedName>
</protein>
<dbReference type="GO" id="GO:0004497">
    <property type="term" value="F:monooxygenase activity"/>
    <property type="evidence" value="ECO:0007669"/>
    <property type="project" value="UniProtKB-KW"/>
</dbReference>
<dbReference type="Proteomes" id="UP001301132">
    <property type="component" value="Unassembled WGS sequence"/>
</dbReference>
<name>A0ABT4PAX3_9ACTN</name>
<evidence type="ECO:0000313" key="2">
    <source>
        <dbReference type="Proteomes" id="UP001301132"/>
    </source>
</evidence>
<proteinExistence type="predicted"/>
<dbReference type="Gene3D" id="3.40.30.120">
    <property type="match status" value="1"/>
</dbReference>
<keyword evidence="1" id="KW-0560">Oxidoreductase</keyword>
<feature type="non-terminal residue" evidence="1">
    <location>
        <position position="1"/>
    </location>
</feature>
<dbReference type="Pfam" id="PF21274">
    <property type="entry name" value="Rng_hyd_C"/>
    <property type="match status" value="1"/>
</dbReference>
<keyword evidence="2" id="KW-1185">Reference proteome</keyword>
<gene>
    <name evidence="1" type="ORF">O3S69_30100</name>
</gene>
<comment type="caution">
    <text evidence="1">The sequence shown here is derived from an EMBL/GenBank/DDBJ whole genome shotgun (WGS) entry which is preliminary data.</text>
</comment>
<organism evidence="1 2">
    <name type="scientific">Streptomyces rubrogriseus</name>
    <dbReference type="NCBI Taxonomy" id="194673"/>
    <lineage>
        <taxon>Bacteria</taxon>
        <taxon>Bacillati</taxon>
        <taxon>Actinomycetota</taxon>
        <taxon>Actinomycetes</taxon>
        <taxon>Kitasatosporales</taxon>
        <taxon>Streptomycetaceae</taxon>
        <taxon>Streptomyces</taxon>
        <taxon>Streptomyces violaceoruber group</taxon>
    </lineage>
</organism>
<reference evidence="1 2" key="1">
    <citation type="submission" date="2022-12" db="EMBL/GenBank/DDBJ databases">
        <authorList>
            <person name="Abashina T."/>
            <person name="Solyanikova I."/>
            <person name="Delegan Y."/>
        </authorList>
    </citation>
    <scope>NUCLEOTIDE SEQUENCE [LARGE SCALE GENOMIC DNA]</scope>
    <source>
        <strain evidence="1 2">IPS92ro</strain>
    </source>
</reference>
<evidence type="ECO:0000313" key="1">
    <source>
        <dbReference type="EMBL" id="MCZ4638298.1"/>
    </source>
</evidence>
<dbReference type="EMBL" id="JAPWHU010000518">
    <property type="protein sequence ID" value="MCZ4638298.1"/>
    <property type="molecule type" value="Genomic_DNA"/>
</dbReference>